<protein>
    <submittedName>
        <fullName evidence="2">Uncharacterized protein</fullName>
    </submittedName>
</protein>
<keyword evidence="3" id="KW-1185">Reference proteome</keyword>
<name>A0A137P554_CONC2</name>
<organism evidence="2 3">
    <name type="scientific">Conidiobolus coronatus (strain ATCC 28846 / CBS 209.66 / NRRL 28638)</name>
    <name type="common">Delacroixia coronata</name>
    <dbReference type="NCBI Taxonomy" id="796925"/>
    <lineage>
        <taxon>Eukaryota</taxon>
        <taxon>Fungi</taxon>
        <taxon>Fungi incertae sedis</taxon>
        <taxon>Zoopagomycota</taxon>
        <taxon>Entomophthoromycotina</taxon>
        <taxon>Entomophthoromycetes</taxon>
        <taxon>Entomophthorales</taxon>
        <taxon>Ancylistaceae</taxon>
        <taxon>Conidiobolus</taxon>
    </lineage>
</organism>
<keyword evidence="1" id="KW-0472">Membrane</keyword>
<dbReference type="Proteomes" id="UP000070444">
    <property type="component" value="Unassembled WGS sequence"/>
</dbReference>
<evidence type="ECO:0000313" key="3">
    <source>
        <dbReference type="Proteomes" id="UP000070444"/>
    </source>
</evidence>
<sequence length="189" mass="21962">MGEEEIRNQLSLYLTISNVIMTLGSYLSFGKRRYSIVEIAITDTEMPLQDFMEKLNDIMLSNEVNYQKMRLMACPDHYLILTTGYKTQEVIETTGGSPFPTQFFITYDDEEGLCSKQDPSYDMQLVGVARTKSGTVIEGVRYQVRKESNGLRVKLLVEFPFLVPNWMIKEHQFHLMCEFNNWIQDILDT</sequence>
<keyword evidence="1" id="KW-1133">Transmembrane helix</keyword>
<gene>
    <name evidence="2" type="ORF">CONCODRAFT_70925</name>
</gene>
<evidence type="ECO:0000256" key="1">
    <source>
        <dbReference type="SAM" id="Phobius"/>
    </source>
</evidence>
<keyword evidence="1" id="KW-0812">Transmembrane</keyword>
<feature type="transmembrane region" description="Helical" evidence="1">
    <location>
        <begin position="12"/>
        <end position="29"/>
    </location>
</feature>
<dbReference type="AlphaFoldDB" id="A0A137P554"/>
<evidence type="ECO:0000313" key="2">
    <source>
        <dbReference type="EMBL" id="KXN70135.1"/>
    </source>
</evidence>
<dbReference type="OrthoDB" id="4017527at2759"/>
<dbReference type="EMBL" id="KQ964512">
    <property type="protein sequence ID" value="KXN70135.1"/>
    <property type="molecule type" value="Genomic_DNA"/>
</dbReference>
<reference evidence="2 3" key="1">
    <citation type="journal article" date="2015" name="Genome Biol. Evol.">
        <title>Phylogenomic analyses indicate that early fungi evolved digesting cell walls of algal ancestors of land plants.</title>
        <authorList>
            <person name="Chang Y."/>
            <person name="Wang S."/>
            <person name="Sekimoto S."/>
            <person name="Aerts A.L."/>
            <person name="Choi C."/>
            <person name="Clum A."/>
            <person name="LaButti K.M."/>
            <person name="Lindquist E.A."/>
            <person name="Yee Ngan C."/>
            <person name="Ohm R.A."/>
            <person name="Salamov A.A."/>
            <person name="Grigoriev I.V."/>
            <person name="Spatafora J.W."/>
            <person name="Berbee M.L."/>
        </authorList>
    </citation>
    <scope>NUCLEOTIDE SEQUENCE [LARGE SCALE GENOMIC DNA]</scope>
    <source>
        <strain evidence="2 3">NRRL 28638</strain>
    </source>
</reference>
<accession>A0A137P554</accession>
<proteinExistence type="predicted"/>